<sequence length="119" mass="13557">MPEFLSKNKETFVLGIVMFFLAFTAFQIGRIKSPARIQDSIKIYDYHSNPDLTEKDSPQNPIISTPALDLRVVVSKNSTKYHFLWCSGSKSIKEENKIYFANELEAQNRGYTLAGNCTK</sequence>
<evidence type="ECO:0008006" key="4">
    <source>
        <dbReference type="Google" id="ProtNLM"/>
    </source>
</evidence>
<protein>
    <recommendedName>
        <fullName evidence="4">Ada DNA repair metal-binding domain-containing protein</fullName>
    </recommendedName>
</protein>
<accession>A0A2H0R4S4</accession>
<gene>
    <name evidence="2" type="ORF">COV31_01390</name>
</gene>
<keyword evidence="1" id="KW-0812">Transmembrane</keyword>
<dbReference type="InterPro" id="IPR035451">
    <property type="entry name" value="Ada-like_dom_sf"/>
</dbReference>
<evidence type="ECO:0000313" key="2">
    <source>
        <dbReference type="EMBL" id="PIR41507.1"/>
    </source>
</evidence>
<dbReference type="Gene3D" id="3.40.10.10">
    <property type="entry name" value="DNA Methylphosphotriester Repair Domain"/>
    <property type="match status" value="1"/>
</dbReference>
<dbReference type="AlphaFoldDB" id="A0A2H0R4S4"/>
<reference evidence="2 3" key="1">
    <citation type="submission" date="2017-09" db="EMBL/GenBank/DDBJ databases">
        <title>Depth-based differentiation of microbial function through sediment-hosted aquifers and enrichment of novel symbionts in the deep terrestrial subsurface.</title>
        <authorList>
            <person name="Probst A.J."/>
            <person name="Ladd B."/>
            <person name="Jarett J.K."/>
            <person name="Geller-Mcgrath D.E."/>
            <person name="Sieber C.M."/>
            <person name="Emerson J.B."/>
            <person name="Anantharaman K."/>
            <person name="Thomas B.C."/>
            <person name="Malmstrom R."/>
            <person name="Stieglmeier M."/>
            <person name="Klingl A."/>
            <person name="Woyke T."/>
            <person name="Ryan C.M."/>
            <person name="Banfield J.F."/>
        </authorList>
    </citation>
    <scope>NUCLEOTIDE SEQUENCE [LARGE SCALE GENOMIC DNA]</scope>
    <source>
        <strain evidence="2">CG10_big_fil_rev_8_21_14_0_10_46_23</strain>
    </source>
</reference>
<dbReference type="SUPFAM" id="SSF57884">
    <property type="entry name" value="Ada DNA repair protein, N-terminal domain (N-Ada 10)"/>
    <property type="match status" value="1"/>
</dbReference>
<keyword evidence="1" id="KW-1133">Transmembrane helix</keyword>
<comment type="caution">
    <text evidence="2">The sequence shown here is derived from an EMBL/GenBank/DDBJ whole genome shotgun (WGS) entry which is preliminary data.</text>
</comment>
<evidence type="ECO:0000256" key="1">
    <source>
        <dbReference type="SAM" id="Phobius"/>
    </source>
</evidence>
<dbReference type="Proteomes" id="UP000230232">
    <property type="component" value="Unassembled WGS sequence"/>
</dbReference>
<dbReference type="EMBL" id="PCXO01000005">
    <property type="protein sequence ID" value="PIR41507.1"/>
    <property type="molecule type" value="Genomic_DNA"/>
</dbReference>
<feature type="transmembrane region" description="Helical" evidence="1">
    <location>
        <begin position="12"/>
        <end position="29"/>
    </location>
</feature>
<keyword evidence="1" id="KW-0472">Membrane</keyword>
<name>A0A2H0R4S4_9BACT</name>
<proteinExistence type="predicted"/>
<evidence type="ECO:0000313" key="3">
    <source>
        <dbReference type="Proteomes" id="UP000230232"/>
    </source>
</evidence>
<organism evidence="2 3">
    <name type="scientific">Candidatus Yanofskybacteria bacterium CG10_big_fil_rev_8_21_14_0_10_46_23</name>
    <dbReference type="NCBI Taxonomy" id="1975098"/>
    <lineage>
        <taxon>Bacteria</taxon>
        <taxon>Candidatus Yanofskyibacteriota</taxon>
    </lineage>
</organism>